<keyword evidence="9" id="KW-0206">Cytoskeleton</keyword>
<dbReference type="Pfam" id="PF00005">
    <property type="entry name" value="ABC_tran"/>
    <property type="match status" value="1"/>
</dbReference>
<dbReference type="Proteomes" id="UP001291926">
    <property type="component" value="Unassembled WGS sequence"/>
</dbReference>
<feature type="coiled-coil region" evidence="10">
    <location>
        <begin position="192"/>
        <end position="219"/>
    </location>
</feature>
<dbReference type="InterPro" id="IPR003593">
    <property type="entry name" value="AAA+_ATPase"/>
</dbReference>
<evidence type="ECO:0000256" key="10">
    <source>
        <dbReference type="SAM" id="Coils"/>
    </source>
</evidence>
<dbReference type="PROSITE" id="PS00211">
    <property type="entry name" value="ABC_TRANSPORTER_1"/>
    <property type="match status" value="1"/>
</dbReference>
<evidence type="ECO:0000256" key="5">
    <source>
        <dbReference type="ARBA" id="ARBA00022741"/>
    </source>
</evidence>
<keyword evidence="8" id="KW-0472">Membrane</keyword>
<evidence type="ECO:0000256" key="11">
    <source>
        <dbReference type="SAM" id="MobiDB-lite"/>
    </source>
</evidence>
<evidence type="ECO:0000313" key="15">
    <source>
        <dbReference type="Proteomes" id="UP001291926"/>
    </source>
</evidence>
<dbReference type="Pfam" id="PF00664">
    <property type="entry name" value="ABC_membrane"/>
    <property type="match status" value="1"/>
</dbReference>
<evidence type="ECO:0000259" key="13">
    <source>
        <dbReference type="PROSITE" id="PS50929"/>
    </source>
</evidence>
<keyword evidence="15" id="KW-1185">Reference proteome</keyword>
<evidence type="ECO:0000256" key="6">
    <source>
        <dbReference type="ARBA" id="ARBA00022840"/>
    </source>
</evidence>
<keyword evidence="4" id="KW-0493">Microtubule</keyword>
<evidence type="ECO:0000313" key="14">
    <source>
        <dbReference type="EMBL" id="KAK4489459.1"/>
    </source>
</evidence>
<dbReference type="InterPro" id="IPR011527">
    <property type="entry name" value="ABC1_TM_dom"/>
</dbReference>
<dbReference type="InterPro" id="IPR007145">
    <property type="entry name" value="MAP65_Ase1_PRC1"/>
</dbReference>
<feature type="domain" description="ABC transmembrane type-1" evidence="13">
    <location>
        <begin position="888"/>
        <end position="1022"/>
    </location>
</feature>
<evidence type="ECO:0000256" key="7">
    <source>
        <dbReference type="ARBA" id="ARBA00022989"/>
    </source>
</evidence>
<dbReference type="PANTHER" id="PTHR19321:SF7">
    <property type="entry name" value="65-KDA MICROTUBULE-ASSOCIATED PROTEIN 3"/>
    <property type="match status" value="1"/>
</dbReference>
<sequence length="1343" mass="149312">MVSLETASLTAEAALRLTLSGGAGLQAAMSCWYCHLNMSGQRKPLSNLETTCGSLLNELQIIWDEVGECNAERDKMLLELEQECLEVYRRKVDHANKSRAQLRQAIADAEAELAAICSAMSERPVHIRQSDQDTGSLKAELRAILPQVEEMRKRKFDRKNQFIEVLEDIQRIKNEIDKSEGYDLKDMAVDETDLSFRKLEELNRELQALQKEKSERLKQVMEHLNYLYTLCLVLGLDFKQTVSEIHPSLGESESPKQISNDTIQKLGTSIQRLREVKIQRMQQLQDLATSLLELWNLMDTPIEDQQTFQKATCNIVASEDEITEPDMLSADFINYVKAEVSRLEELKVSKMKELVLKKKVELEDICRKTHLIPESNSAIDIAIDALESGAVDAAYLLGQIELQISRVKEEALSRKEILEKVEKWMTACEEESWLEEYNRDDNRYNAGRGAHLTLKRAEKARALVNKLPAMVDTLTAKTIAWENENGSAFTYDGIRLLSMLEGYTVLRQEKELELKRQRDQKKLQGQLLTEQETLYGSKPSPMKNQNLKKGPRLSCGGASNRRLSLGVPSTTKATPNTRIAKKSERINQDRLRDDGFAALSSGRRGLDLAGLPVKQNSHNLQNAREFESPMMRKPFSPISSTDSSKSNVTNILEDLNKRQHEMLQKTFLTSNNNTPFTTPSKMICTSEQENRTPQTMAMVVPSTPSTISIPMQTALTPAPKQPAFMHAPVTFPFAPPPPPLYLSTPKRSFLNFKTQRINLKLTNNPHIQRVSCKKYVQKSRKFITCAYVSGPAFDAIVSEHNPKIDDYEIENLQPVDVVEFFDRYKVGELTALLTSDLGSLKNIVSENISRDRGFRAISEASYSTLSKSDRDSVLAFCSFRPAGTNFGPTYAYSVTVYKRTTVSVFKAHGSAQASIADCVSETLAAIRTVRSFGGEKRQMSIFGRQVLDYESSGITLGVFKSINESLTRVAVYVSLMALYCLGGSKVKAGELAVGTMVAFIGYTFTLTFAVQGVVNTFGDLRGALAATERINSVLSGAEIDEALAYALEKDLKTRKLPDANLEAFLVNGSDKKTQMRSGGYMSSLKSASTVRSLARSGDICLEDVHFSYPLRPDVEVLKGLDLTLKCGTITALVGSSGAGKSTVVQLLARFYEPTRGRITVAGEDLRSFDKSEWARVVSIVNQEPVLFSVSVGENIAYGLPDDYVSKDDIIKAAKAANAHEFIISLPQGYDTLVGERGGLLSGGQRQRVAIARALLKNAPILILDEATSALDTVSERLVQDALNRLMKGRTTLVIAHRLSTVQNADQIALCSDGKILELGTHLELIEKKGQYASLVCTQRLAFE</sequence>
<keyword evidence="3" id="KW-0812">Transmembrane</keyword>
<dbReference type="PROSITE" id="PS50893">
    <property type="entry name" value="ABC_TRANSPORTER_2"/>
    <property type="match status" value="1"/>
</dbReference>
<comment type="caution">
    <text evidence="14">The sequence shown here is derived from an EMBL/GenBank/DDBJ whole genome shotgun (WGS) entry which is preliminary data.</text>
</comment>
<dbReference type="SUPFAM" id="SSF90123">
    <property type="entry name" value="ABC transporter transmembrane region"/>
    <property type="match status" value="1"/>
</dbReference>
<comment type="subcellular location">
    <subcellularLocation>
        <location evidence="1">Cytoplasm</location>
        <location evidence="1">Cytoskeleton</location>
    </subcellularLocation>
</comment>
<name>A0ABR0DJP2_9LAMI</name>
<dbReference type="SMART" id="SM00382">
    <property type="entry name" value="AAA"/>
    <property type="match status" value="1"/>
</dbReference>
<dbReference type="EMBL" id="JAYDYQ010001088">
    <property type="protein sequence ID" value="KAK4489459.1"/>
    <property type="molecule type" value="Genomic_DNA"/>
</dbReference>
<dbReference type="InterPro" id="IPR027417">
    <property type="entry name" value="P-loop_NTPase"/>
</dbReference>
<feature type="domain" description="ABC transporter" evidence="12">
    <location>
        <begin position="1099"/>
        <end position="1337"/>
    </location>
</feature>
<dbReference type="SUPFAM" id="SSF52540">
    <property type="entry name" value="P-loop containing nucleoside triphosphate hydrolases"/>
    <property type="match status" value="1"/>
</dbReference>
<dbReference type="InterPro" id="IPR003439">
    <property type="entry name" value="ABC_transporter-like_ATP-bd"/>
</dbReference>
<dbReference type="Pfam" id="PF03999">
    <property type="entry name" value="MAP65_ASE1"/>
    <property type="match status" value="1"/>
</dbReference>
<proteinExistence type="inferred from homology"/>
<evidence type="ECO:0000256" key="2">
    <source>
        <dbReference type="ARBA" id="ARBA00006187"/>
    </source>
</evidence>
<feature type="compositionally biased region" description="Polar residues" evidence="11">
    <location>
        <begin position="567"/>
        <end position="577"/>
    </location>
</feature>
<evidence type="ECO:0000256" key="3">
    <source>
        <dbReference type="ARBA" id="ARBA00022692"/>
    </source>
</evidence>
<dbReference type="Gene3D" id="1.20.58.1520">
    <property type="match status" value="1"/>
</dbReference>
<dbReference type="Gene3D" id="3.40.50.300">
    <property type="entry name" value="P-loop containing nucleotide triphosphate hydrolases"/>
    <property type="match status" value="1"/>
</dbReference>
<reference evidence="14 15" key="1">
    <citation type="journal article" date="2023" name="bioRxiv">
        <title>Genome report: Whole genome sequence and annotation of Penstemon davidsonii.</title>
        <authorList>
            <person name="Ostevik K.L."/>
            <person name="Alabady M."/>
            <person name="Zhang M."/>
            <person name="Rausher M.D."/>
        </authorList>
    </citation>
    <scope>NUCLEOTIDE SEQUENCE [LARGE SCALE GENOMIC DNA]</scope>
    <source>
        <strain evidence="14">DNT005</strain>
        <tissue evidence="14">Whole leaf</tissue>
    </source>
</reference>
<dbReference type="PANTHER" id="PTHR19321">
    <property type="entry name" value="PROTEIN REGULATOR OF CYTOKINESIS 1 PRC1-RELATED"/>
    <property type="match status" value="1"/>
</dbReference>
<dbReference type="InterPro" id="IPR017871">
    <property type="entry name" value="ABC_transporter-like_CS"/>
</dbReference>
<keyword evidence="7" id="KW-1133">Transmembrane helix</keyword>
<organism evidence="14 15">
    <name type="scientific">Penstemon davidsonii</name>
    <dbReference type="NCBI Taxonomy" id="160366"/>
    <lineage>
        <taxon>Eukaryota</taxon>
        <taxon>Viridiplantae</taxon>
        <taxon>Streptophyta</taxon>
        <taxon>Embryophyta</taxon>
        <taxon>Tracheophyta</taxon>
        <taxon>Spermatophyta</taxon>
        <taxon>Magnoliopsida</taxon>
        <taxon>eudicotyledons</taxon>
        <taxon>Gunneridae</taxon>
        <taxon>Pentapetalae</taxon>
        <taxon>asterids</taxon>
        <taxon>lamiids</taxon>
        <taxon>Lamiales</taxon>
        <taxon>Plantaginaceae</taxon>
        <taxon>Cheloneae</taxon>
        <taxon>Penstemon</taxon>
    </lineage>
</organism>
<evidence type="ECO:0000259" key="12">
    <source>
        <dbReference type="PROSITE" id="PS50893"/>
    </source>
</evidence>
<feature type="region of interest" description="Disordered" evidence="11">
    <location>
        <begin position="533"/>
        <end position="588"/>
    </location>
</feature>
<comment type="similarity">
    <text evidence="2">Belongs to the MAP65/ASE1 family.</text>
</comment>
<feature type="coiled-coil region" evidence="10">
    <location>
        <begin position="85"/>
        <end position="119"/>
    </location>
</feature>
<accession>A0ABR0DJP2</accession>
<keyword evidence="6" id="KW-0067">ATP-binding</keyword>
<evidence type="ECO:0000256" key="4">
    <source>
        <dbReference type="ARBA" id="ARBA00022701"/>
    </source>
</evidence>
<keyword evidence="5" id="KW-0547">Nucleotide-binding</keyword>
<dbReference type="PROSITE" id="PS50929">
    <property type="entry name" value="ABC_TM1F"/>
    <property type="match status" value="1"/>
</dbReference>
<gene>
    <name evidence="14" type="ORF">RD792_005268</name>
</gene>
<keyword evidence="9" id="KW-0963">Cytoplasm</keyword>
<evidence type="ECO:0000256" key="1">
    <source>
        <dbReference type="ARBA" id="ARBA00004245"/>
    </source>
</evidence>
<dbReference type="InterPro" id="IPR036640">
    <property type="entry name" value="ABC1_TM_sf"/>
</dbReference>
<dbReference type="Gene3D" id="1.20.1560.10">
    <property type="entry name" value="ABC transporter type 1, transmembrane domain"/>
    <property type="match status" value="1"/>
</dbReference>
<keyword evidence="10" id="KW-0175">Coiled coil</keyword>
<protein>
    <submittedName>
        <fullName evidence="14">Uncharacterized protein</fullName>
    </submittedName>
</protein>
<evidence type="ECO:0000256" key="8">
    <source>
        <dbReference type="ARBA" id="ARBA00023136"/>
    </source>
</evidence>
<evidence type="ECO:0000256" key="9">
    <source>
        <dbReference type="ARBA" id="ARBA00023212"/>
    </source>
</evidence>